<proteinExistence type="predicted"/>
<evidence type="ECO:0000256" key="1">
    <source>
        <dbReference type="SAM" id="MobiDB-lite"/>
    </source>
</evidence>
<reference evidence="2 3" key="1">
    <citation type="submission" date="2022-05" db="EMBL/GenBank/DDBJ databases">
        <title>Seasonal and diel survey of microbial diversity of the Tyrrhenian coast.</title>
        <authorList>
            <person name="Gattoni G."/>
            <person name="Corral P."/>
        </authorList>
    </citation>
    <scope>NUCLEOTIDE SEQUENCE [LARGE SCALE GENOMIC DNA]</scope>
    <source>
        <strain evidence="2 3">V10</strain>
    </source>
</reference>
<feature type="region of interest" description="Disordered" evidence="1">
    <location>
        <begin position="76"/>
        <end position="110"/>
    </location>
</feature>
<dbReference type="RefSeq" id="WP_249058647.1">
    <property type="nucleotide sequence ID" value="NZ_JALZWP010000009.1"/>
</dbReference>
<sequence length="175" mass="18668">MNDVVERAEREFVDLARDLISEQGQIACTVGMLGFGIAFGAGATAGIGAPAGGIIGGAAGLTVCPALKKGAKKLLKWNDQRQKEDAEKPGPSKHTPKGKQKTGPDVAGSVMPHEKRFLPKAEADKLFGQIRDMSDRELSDKEVRRLAAMHRQGSLPLQSKAVNGVARRMKVSMHA</sequence>
<evidence type="ECO:0000313" key="2">
    <source>
        <dbReference type="EMBL" id="MCL1629188.1"/>
    </source>
</evidence>
<dbReference type="EMBL" id="JALZWP010000009">
    <property type="protein sequence ID" value="MCL1629188.1"/>
    <property type="molecule type" value="Genomic_DNA"/>
</dbReference>
<organism evidence="2 3">
    <name type="scientific">Roseinatronobacter domitianus</name>
    <dbReference type="NCBI Taxonomy" id="2940293"/>
    <lineage>
        <taxon>Bacteria</taxon>
        <taxon>Pseudomonadati</taxon>
        <taxon>Pseudomonadota</taxon>
        <taxon>Alphaproteobacteria</taxon>
        <taxon>Rhodobacterales</taxon>
        <taxon>Paracoccaceae</taxon>
        <taxon>Roseinatronobacter</taxon>
    </lineage>
</organism>
<protein>
    <submittedName>
        <fullName evidence="2">Uncharacterized protein</fullName>
    </submittedName>
</protein>
<keyword evidence="3" id="KW-1185">Reference proteome</keyword>
<evidence type="ECO:0000313" key="3">
    <source>
        <dbReference type="Proteomes" id="UP001202550"/>
    </source>
</evidence>
<feature type="compositionally biased region" description="Basic and acidic residues" evidence="1">
    <location>
        <begin position="76"/>
        <end position="90"/>
    </location>
</feature>
<accession>A0ABT0M3F8</accession>
<dbReference type="Proteomes" id="UP001202550">
    <property type="component" value="Unassembled WGS sequence"/>
</dbReference>
<gene>
    <name evidence="2" type="ORF">M3N55_10630</name>
</gene>
<comment type="caution">
    <text evidence="2">The sequence shown here is derived from an EMBL/GenBank/DDBJ whole genome shotgun (WGS) entry which is preliminary data.</text>
</comment>
<name>A0ABT0M3F8_9RHOB</name>